<feature type="chain" id="PRO_5047527824" evidence="2">
    <location>
        <begin position="22"/>
        <end position="652"/>
    </location>
</feature>
<feature type="transmembrane region" description="Helical" evidence="1">
    <location>
        <begin position="546"/>
        <end position="567"/>
    </location>
</feature>
<dbReference type="InterPro" id="IPR050491">
    <property type="entry name" value="AmpC-like"/>
</dbReference>
<dbReference type="InterPro" id="IPR012338">
    <property type="entry name" value="Beta-lactam/transpept-like"/>
</dbReference>
<feature type="transmembrane region" description="Helical" evidence="1">
    <location>
        <begin position="498"/>
        <end position="525"/>
    </location>
</feature>
<dbReference type="PANTHER" id="PTHR46825">
    <property type="entry name" value="D-ALANYL-D-ALANINE-CARBOXYPEPTIDASE/ENDOPEPTIDASE AMPH"/>
    <property type="match status" value="1"/>
</dbReference>
<feature type="transmembrane region" description="Helical" evidence="1">
    <location>
        <begin position="624"/>
        <end position="646"/>
    </location>
</feature>
<proteinExistence type="predicted"/>
<organism evidence="4 5">
    <name type="scientific">Sphingomonas colocasiae</name>
    <dbReference type="NCBI Taxonomy" id="1848973"/>
    <lineage>
        <taxon>Bacteria</taxon>
        <taxon>Pseudomonadati</taxon>
        <taxon>Pseudomonadota</taxon>
        <taxon>Alphaproteobacteria</taxon>
        <taxon>Sphingomonadales</taxon>
        <taxon>Sphingomonadaceae</taxon>
        <taxon>Sphingomonas</taxon>
    </lineage>
</organism>
<dbReference type="InterPro" id="IPR001466">
    <property type="entry name" value="Beta-lactam-related"/>
</dbReference>
<keyword evidence="1" id="KW-1133">Transmembrane helix</keyword>
<dbReference type="Proteomes" id="UP000706039">
    <property type="component" value="Unassembled WGS sequence"/>
</dbReference>
<reference evidence="4 5" key="1">
    <citation type="submission" date="2021-08" db="EMBL/GenBank/DDBJ databases">
        <authorList>
            <person name="Tuo L."/>
        </authorList>
    </citation>
    <scope>NUCLEOTIDE SEQUENCE [LARGE SCALE GENOMIC DNA]</scope>
    <source>
        <strain evidence="4 5">JCM 31229</strain>
    </source>
</reference>
<evidence type="ECO:0000313" key="5">
    <source>
        <dbReference type="Proteomes" id="UP000706039"/>
    </source>
</evidence>
<keyword evidence="1" id="KW-0472">Membrane</keyword>
<feature type="signal peptide" evidence="2">
    <location>
        <begin position="1"/>
        <end position="21"/>
    </location>
</feature>
<evidence type="ECO:0000259" key="3">
    <source>
        <dbReference type="Pfam" id="PF00144"/>
    </source>
</evidence>
<feature type="transmembrane region" description="Helical" evidence="1">
    <location>
        <begin position="587"/>
        <end position="612"/>
    </location>
</feature>
<evidence type="ECO:0000256" key="1">
    <source>
        <dbReference type="SAM" id="Phobius"/>
    </source>
</evidence>
<dbReference type="Gene3D" id="3.40.710.10">
    <property type="entry name" value="DD-peptidase/beta-lactamase superfamily"/>
    <property type="match status" value="1"/>
</dbReference>
<keyword evidence="1" id="KW-0812">Transmembrane</keyword>
<sequence>MPKILSVLFWMLVLVAQPAMAKALPNAAPAHSDMLRPLDRIDAEAWLDGLVPIALKRGGVAGAVVVIVKDGQVLVQKGYGHGDVARGRPVLPERTLFRMGSLAKPVVWTAVMQLVEQGRLDLDADISRYLDFPISRRPDGPVTLRHLMTHSAGFEETAKGIVFTDPAYIVPLGARLKAIQPRRIYKAGTTPAYSNYGAALAGYIVERVSGEPFESYVDRHIFAPLGMTRATFRQPLPPAWRGDMSQGYDASDGAPKPFEIIGLPPAGALTATAGDMARFMIAHLQNGAFEGRAILRPRTAMAMHGTPMSLLPPLHRMVLGFWENDINGQRVIAHSGDTGAFHTDLNLFLDRNIGVFVAVNSNGVAGGSAALIDAVRTGFADRYFSRQAGGRPIDPGTAALHARMMAGNWISSRRWDSNFMRIVNLFSQLTLDVGHDGSIEAPFKGPNGAPRKWIEIAPFVWRDADSGERLAAKLEAGRPVRFSIDGAAPIIVFDRAPWWASAAWLVPGLYGALCAFAAMLILWPVAALVRRRHGASLDLQPPERRAYLVIRIMAALALLTLVGWGVAISAAVNEHGAQSLPIDIDVILWFMQIASLLVFPAAFAASLWNLRLAWARDSAWPARLWNVALVMSAAILLWTALAFRLIGFTTSY</sequence>
<evidence type="ECO:0000313" key="4">
    <source>
        <dbReference type="EMBL" id="MBY8825244.1"/>
    </source>
</evidence>
<protein>
    <submittedName>
        <fullName evidence="4">Beta-lactamase family protein</fullName>
    </submittedName>
</protein>
<dbReference type="PANTHER" id="PTHR46825:SF9">
    <property type="entry name" value="BETA-LACTAMASE-RELATED DOMAIN-CONTAINING PROTEIN"/>
    <property type="match status" value="1"/>
</dbReference>
<keyword evidence="2" id="KW-0732">Signal</keyword>
<gene>
    <name evidence="4" type="ORF">K7G82_23275</name>
</gene>
<dbReference type="EMBL" id="JAINVV010000011">
    <property type="protein sequence ID" value="MBY8825244.1"/>
    <property type="molecule type" value="Genomic_DNA"/>
</dbReference>
<dbReference type="RefSeq" id="WP_222992341.1">
    <property type="nucleotide sequence ID" value="NZ_JAINVV010000011.1"/>
</dbReference>
<keyword evidence="5" id="KW-1185">Reference proteome</keyword>
<dbReference type="Pfam" id="PF00144">
    <property type="entry name" value="Beta-lactamase"/>
    <property type="match status" value="1"/>
</dbReference>
<comment type="caution">
    <text evidence="4">The sequence shown here is derived from an EMBL/GenBank/DDBJ whole genome shotgun (WGS) entry which is preliminary data.</text>
</comment>
<feature type="domain" description="Beta-lactamase-related" evidence="3">
    <location>
        <begin position="55"/>
        <end position="366"/>
    </location>
</feature>
<dbReference type="SUPFAM" id="SSF56601">
    <property type="entry name" value="beta-lactamase/transpeptidase-like"/>
    <property type="match status" value="1"/>
</dbReference>
<accession>A0ABS7PWB1</accession>
<evidence type="ECO:0000256" key="2">
    <source>
        <dbReference type="SAM" id="SignalP"/>
    </source>
</evidence>
<name>A0ABS7PWB1_9SPHN</name>